<dbReference type="Proteomes" id="UP000694865">
    <property type="component" value="Unplaced"/>
</dbReference>
<evidence type="ECO:0000256" key="7">
    <source>
        <dbReference type="ARBA" id="ARBA00023034"/>
    </source>
</evidence>
<keyword evidence="8" id="KW-0472">Membrane</keyword>
<keyword evidence="6" id="KW-1133">Transmembrane helix</keyword>
<reference evidence="13" key="1">
    <citation type="submission" date="2025-08" db="UniProtKB">
        <authorList>
            <consortium name="RefSeq"/>
        </authorList>
    </citation>
    <scope>IDENTIFICATION</scope>
    <source>
        <tissue evidence="13">Testes</tissue>
    </source>
</reference>
<dbReference type="PANTHER" id="PTHR11675">
    <property type="entry name" value="N-ACETYLGALACTOSAMINYLTRANSFERASE"/>
    <property type="match status" value="1"/>
</dbReference>
<evidence type="ECO:0000313" key="13">
    <source>
        <dbReference type="RefSeq" id="XP_006811174.1"/>
    </source>
</evidence>
<keyword evidence="10" id="KW-0328">Glycosyltransferase</keyword>
<keyword evidence="3" id="KW-0812">Transmembrane</keyword>
<evidence type="ECO:0000256" key="9">
    <source>
        <dbReference type="ARBA" id="ARBA00023157"/>
    </source>
</evidence>
<dbReference type="Pfam" id="PF00535">
    <property type="entry name" value="Glycos_transf_2"/>
    <property type="match status" value="1"/>
</dbReference>
<name>A0ABM0LTT3_SACKO</name>
<dbReference type="Gene3D" id="3.90.550.10">
    <property type="entry name" value="Spore Coat Polysaccharide Biosynthesis Protein SpsA, Chain A"/>
    <property type="match status" value="1"/>
</dbReference>
<dbReference type="InterPro" id="IPR045885">
    <property type="entry name" value="GalNAc-T"/>
</dbReference>
<dbReference type="InterPro" id="IPR035992">
    <property type="entry name" value="Ricin_B-like_lectins"/>
</dbReference>
<keyword evidence="9 10" id="KW-1015">Disulfide bond</keyword>
<dbReference type="Gene3D" id="2.80.10.50">
    <property type="match status" value="1"/>
</dbReference>
<dbReference type="CDD" id="cd23462">
    <property type="entry name" value="beta-trefoil_Ricin_Pgant9-like"/>
    <property type="match status" value="1"/>
</dbReference>
<dbReference type="PANTHER" id="PTHR11675:SF126">
    <property type="entry name" value="RICIN B LECTIN DOMAIN-CONTAINING PROTEIN"/>
    <property type="match status" value="1"/>
</dbReference>
<keyword evidence="10" id="KW-0464">Manganese</keyword>
<evidence type="ECO:0000256" key="1">
    <source>
        <dbReference type="ARBA" id="ARBA00004323"/>
    </source>
</evidence>
<dbReference type="InterPro" id="IPR029044">
    <property type="entry name" value="Nucleotide-diphossugar_trans"/>
</dbReference>
<keyword evidence="10" id="KW-0808">Transferase</keyword>
<dbReference type="Pfam" id="PF00652">
    <property type="entry name" value="Ricin_B_lectin"/>
    <property type="match status" value="1"/>
</dbReference>
<protein>
    <recommendedName>
        <fullName evidence="10">Polypeptide N-acetylgalactosaminyltransferase</fullName>
        <ecNumber evidence="10">2.4.1.-</ecNumber>
    </recommendedName>
    <alternativeName>
        <fullName evidence="10">Protein-UDP acetylgalactosaminyltransferase</fullName>
    </alternativeName>
</protein>
<evidence type="ECO:0000256" key="10">
    <source>
        <dbReference type="RuleBase" id="RU361242"/>
    </source>
</evidence>
<dbReference type="SUPFAM" id="SSF50370">
    <property type="entry name" value="Ricin B-like lectins"/>
    <property type="match status" value="1"/>
</dbReference>
<keyword evidence="12" id="KW-1185">Reference proteome</keyword>
<dbReference type="EC" id="2.4.1.-" evidence="10"/>
<comment type="pathway">
    <text evidence="10">Protein modification; protein glycosylation.</text>
</comment>
<comment type="subcellular location">
    <subcellularLocation>
        <location evidence="1 10">Golgi apparatus membrane</location>
        <topology evidence="1 10">Single-pass type II membrane protein</topology>
    </subcellularLocation>
</comment>
<dbReference type="InterPro" id="IPR001173">
    <property type="entry name" value="Glyco_trans_2-like"/>
</dbReference>
<dbReference type="CDD" id="cd02510">
    <property type="entry name" value="pp-GalNAc-T"/>
    <property type="match status" value="1"/>
</dbReference>
<evidence type="ECO:0000256" key="8">
    <source>
        <dbReference type="ARBA" id="ARBA00023136"/>
    </source>
</evidence>
<evidence type="ECO:0000256" key="2">
    <source>
        <dbReference type="ARBA" id="ARBA00005680"/>
    </source>
</evidence>
<comment type="cofactor">
    <cofactor evidence="10">
        <name>Mn(2+)</name>
        <dbReference type="ChEBI" id="CHEBI:29035"/>
    </cofactor>
</comment>
<organism evidence="12 13">
    <name type="scientific">Saccoglossus kowalevskii</name>
    <name type="common">Acorn worm</name>
    <dbReference type="NCBI Taxonomy" id="10224"/>
    <lineage>
        <taxon>Eukaryota</taxon>
        <taxon>Metazoa</taxon>
        <taxon>Hemichordata</taxon>
        <taxon>Enteropneusta</taxon>
        <taxon>Harrimaniidae</taxon>
        <taxon>Saccoglossus</taxon>
    </lineage>
</organism>
<accession>A0ABM0LTT3</accession>
<comment type="similarity">
    <text evidence="2 10">Belongs to the glycosyltransferase 2 family. GalNAc-T subfamily.</text>
</comment>
<dbReference type="PROSITE" id="PS50231">
    <property type="entry name" value="RICIN_B_LECTIN"/>
    <property type="match status" value="1"/>
</dbReference>
<evidence type="ECO:0000256" key="5">
    <source>
        <dbReference type="ARBA" id="ARBA00022968"/>
    </source>
</evidence>
<dbReference type="SMART" id="SM00458">
    <property type="entry name" value="RICIN"/>
    <property type="match status" value="1"/>
</dbReference>
<evidence type="ECO:0000256" key="6">
    <source>
        <dbReference type="ARBA" id="ARBA00022989"/>
    </source>
</evidence>
<evidence type="ECO:0000313" key="12">
    <source>
        <dbReference type="Proteomes" id="UP000694865"/>
    </source>
</evidence>
<evidence type="ECO:0000256" key="3">
    <source>
        <dbReference type="ARBA" id="ARBA00022692"/>
    </source>
</evidence>
<keyword evidence="4 10" id="KW-0430">Lectin</keyword>
<evidence type="ECO:0000259" key="11">
    <source>
        <dbReference type="SMART" id="SM00458"/>
    </source>
</evidence>
<dbReference type="InterPro" id="IPR000772">
    <property type="entry name" value="Ricin_B_lectin"/>
</dbReference>
<evidence type="ECO:0000256" key="4">
    <source>
        <dbReference type="ARBA" id="ARBA00022734"/>
    </source>
</evidence>
<sequence>MVSIYMYHANRNDSHEYLGRRNFGKYRDLAGVLDDGEGVSAWTDRHRFAFGPGENGQPVLLYGEQKKEADETFDVHGFNVVVSDMISLERSITDVKHSLCDTVRYNKDLPTASVIISFHNEAWSTLLRTIYSVINRSKIKLLQEIILVDDYSDRDELKVALDEYIQSNFNNKVKILHTTEREGLIRARLIGASKATGKILVFLDSHCEVNYNWLEPLIERIYRDSSTIACPVIDIIDPDSFAYSASPLVRGGVNWGLQFKWKNVPPVELLRRNSEIEPIKSPIMAGGLFAVDRNYFEHIGSYDKDMQIWGGEHLELSFRIWQCGGTLEIVPCSRVGHIFRKSHPYTIPGGMENVFTHNSIRVAEVWMDDYKRFFYATRPDAQGKTYGDLSERLKLKSRLKCKDFKWYLDNVYPELSVPNENAYAWGECQNAASNVCLDTLMREAGQPVGLYICHGGGGNQVFSYTKLGEVRHEELCLDVSTKKVGETPVFEQCHALGGNQMWEHRKHGFIRHKSSGLCLDRSGDNDGLKMMSCNSKKTTQIWEFSQYFSS</sequence>
<dbReference type="GeneID" id="102803164"/>
<keyword evidence="5" id="KW-0735">Signal-anchor</keyword>
<gene>
    <name evidence="13" type="primary">LOC102803164</name>
</gene>
<dbReference type="RefSeq" id="XP_006811174.1">
    <property type="nucleotide sequence ID" value="XM_006811111.1"/>
</dbReference>
<keyword evidence="7 10" id="KW-0333">Golgi apparatus</keyword>
<feature type="domain" description="Ricin B lectin" evidence="11">
    <location>
        <begin position="422"/>
        <end position="545"/>
    </location>
</feature>
<proteinExistence type="inferred from homology"/>
<dbReference type="SUPFAM" id="SSF53448">
    <property type="entry name" value="Nucleotide-diphospho-sugar transferases"/>
    <property type="match status" value="1"/>
</dbReference>